<proteinExistence type="predicted"/>
<comment type="caution">
    <text evidence="1">The sequence shown here is derived from an EMBL/GenBank/DDBJ whole genome shotgun (WGS) entry which is preliminary data.</text>
</comment>
<sequence>MSSNSVPANRSECSLGTLIFRYYHGDENLETQISSDDPEIKATVALDYWYTLNFCLMVKGRYPDLEALMTEDQKRSYQLLVDWWTAAYQDPAASLAFILEMEVLEYLELRRWPSGDIQDSSERVVEYDVRDCYHESLRNLFEIEFRDFGLYNDTTEQTLNLLKDYRHSAIRPAYSQQAAMWCYEVARQQMEELELPNATYEVYSDPKKTSLLGGCAEPDSSTTSFLKNGPDLEICE</sequence>
<protein>
    <submittedName>
        <fullName evidence="1">Uncharacterized protein</fullName>
    </submittedName>
</protein>
<name>A0A8H4NBK7_9PEZI</name>
<reference evidence="1" key="1">
    <citation type="submission" date="2020-04" db="EMBL/GenBank/DDBJ databases">
        <title>Genome Assembly and Annotation of Botryosphaeria dothidea sdau 11-99, a Latent Pathogen of Apple Fruit Ring Rot in China.</title>
        <authorList>
            <person name="Yu C."/>
            <person name="Diao Y."/>
            <person name="Lu Q."/>
            <person name="Zhao J."/>
            <person name="Cui S."/>
            <person name="Peng C."/>
            <person name="He B."/>
            <person name="Liu H."/>
        </authorList>
    </citation>
    <scope>NUCLEOTIDE SEQUENCE [LARGE SCALE GENOMIC DNA]</scope>
    <source>
        <strain evidence="1">Sdau11-99</strain>
    </source>
</reference>
<gene>
    <name evidence="1" type="ORF">GTA08_BOTSDO01700</name>
</gene>
<dbReference type="AlphaFoldDB" id="A0A8H4NBK7"/>
<accession>A0A8H4NBK7</accession>
<evidence type="ECO:0000313" key="1">
    <source>
        <dbReference type="EMBL" id="KAF4313016.1"/>
    </source>
</evidence>
<organism evidence="1 2">
    <name type="scientific">Botryosphaeria dothidea</name>
    <dbReference type="NCBI Taxonomy" id="55169"/>
    <lineage>
        <taxon>Eukaryota</taxon>
        <taxon>Fungi</taxon>
        <taxon>Dikarya</taxon>
        <taxon>Ascomycota</taxon>
        <taxon>Pezizomycotina</taxon>
        <taxon>Dothideomycetes</taxon>
        <taxon>Dothideomycetes incertae sedis</taxon>
        <taxon>Botryosphaeriales</taxon>
        <taxon>Botryosphaeriaceae</taxon>
        <taxon>Botryosphaeria</taxon>
    </lineage>
</organism>
<keyword evidence="2" id="KW-1185">Reference proteome</keyword>
<evidence type="ECO:0000313" key="2">
    <source>
        <dbReference type="Proteomes" id="UP000572817"/>
    </source>
</evidence>
<dbReference type="EMBL" id="WWBZ02000001">
    <property type="protein sequence ID" value="KAF4313016.1"/>
    <property type="molecule type" value="Genomic_DNA"/>
</dbReference>
<dbReference type="Proteomes" id="UP000572817">
    <property type="component" value="Unassembled WGS sequence"/>
</dbReference>